<sequence>MLRTADDSSTARLDHLAELATSPTQAAHPSHSYPHPHHPTHHSHHQSHPSSPLYQDRHPMDDPRGGPPAVGSHQGHHHTPGSDRYSGPPSHSQQHPHYQQQAHHQQHQQQQQHPHHHSSYRGEPRSHPGPPQQSYQQQQDQDANAPWRSPITPTTTRKFNRMAIHEVLDSHQQHQHPYGNEGREDSPPFKRKGSPEEFAYSDPPPGSSGGPYPSGHHAPRSYGRQHPDQHQRPLSPRYRQESPMPGSNSEDEDDDIRNYKKRRMAQMQGQRGGPQQQSPPSSSPGGPPEVLDQVRSTLKLKQQQKAIIESRQGSQPQLASQQHGGIKPNSSNGGNQPITETTPSGLSVFHGSASFASLNRRPQPSPKNPKNAKSLTIFAPSYSESSLSIHSAPLQPSQSHQAMSMNPRTSQPLLQRQHPHPYAQHSGAFQQPLRSPRTAGHSKKPSRVTIRQSDHSSGTLPAPILSSHTGPLPSPSMYPPTPFHSNPKQHFLETVSTLFDSVDSSRNLKYTLEEQIRKSAQLLQTLQSSGTMIENLVRGQFKELEKGVIDRFEGEIEHLTARVRQLEEHQGLLPPPRKPKTSAPAAGPSSASTSSSTPPSSLSAMTGVTLTSTGPSSGSSSGSATAADSNTNAHRDASPATQQGTPDSGTLPTPPLTKTQDSAMEVEDEGEEGPERAEYQSSVQKLQERVETLEAKRD</sequence>
<feature type="region of interest" description="Disordered" evidence="1">
    <location>
        <begin position="568"/>
        <end position="698"/>
    </location>
</feature>
<protein>
    <submittedName>
        <fullName evidence="2">Uncharacterized protein</fullName>
    </submittedName>
</protein>
<feature type="compositionally biased region" description="Low complexity" evidence="1">
    <location>
        <begin position="88"/>
        <end position="112"/>
    </location>
</feature>
<feature type="compositionally biased region" description="Basic residues" evidence="1">
    <location>
        <begin position="34"/>
        <end position="47"/>
    </location>
</feature>
<evidence type="ECO:0000313" key="2">
    <source>
        <dbReference type="EMBL" id="GJJ72894.1"/>
    </source>
</evidence>
<evidence type="ECO:0000313" key="3">
    <source>
        <dbReference type="Proteomes" id="UP000827284"/>
    </source>
</evidence>
<feature type="compositionally biased region" description="Polar residues" evidence="1">
    <location>
        <begin position="449"/>
        <end position="459"/>
    </location>
</feature>
<organism evidence="2 3">
    <name type="scientific">Entomortierella parvispora</name>
    <dbReference type="NCBI Taxonomy" id="205924"/>
    <lineage>
        <taxon>Eukaryota</taxon>
        <taxon>Fungi</taxon>
        <taxon>Fungi incertae sedis</taxon>
        <taxon>Mucoromycota</taxon>
        <taxon>Mortierellomycotina</taxon>
        <taxon>Mortierellomycetes</taxon>
        <taxon>Mortierellales</taxon>
        <taxon>Mortierellaceae</taxon>
        <taxon>Entomortierella</taxon>
    </lineage>
</organism>
<feature type="compositionally biased region" description="Low complexity" evidence="1">
    <location>
        <begin position="581"/>
        <end position="632"/>
    </location>
</feature>
<dbReference type="Proteomes" id="UP000827284">
    <property type="component" value="Unassembled WGS sequence"/>
</dbReference>
<feature type="compositionally biased region" description="Polar residues" evidence="1">
    <location>
        <begin position="294"/>
        <end position="345"/>
    </location>
</feature>
<feature type="compositionally biased region" description="Basic and acidic residues" evidence="1">
    <location>
        <begin position="163"/>
        <end position="172"/>
    </location>
</feature>
<feature type="compositionally biased region" description="Basic and acidic residues" evidence="1">
    <location>
        <begin position="686"/>
        <end position="698"/>
    </location>
</feature>
<name>A0A9P3LWC1_9FUNG</name>
<reference evidence="2" key="1">
    <citation type="submission" date="2021-11" db="EMBL/GenBank/DDBJ databases">
        <authorList>
            <person name="Herlambang A."/>
            <person name="Guo Y."/>
            <person name="Takashima Y."/>
            <person name="Nishizawa T."/>
        </authorList>
    </citation>
    <scope>NUCLEOTIDE SEQUENCE</scope>
    <source>
        <strain evidence="2">E1425</strain>
    </source>
</reference>
<reference evidence="2" key="2">
    <citation type="journal article" date="2022" name="Microbiol. Resour. Announc.">
        <title>Whole-Genome Sequence of Entomortierella parvispora E1425, a Mucoromycotan Fungus Associated with Burkholderiaceae-Related Endosymbiotic Bacteria.</title>
        <authorList>
            <person name="Herlambang A."/>
            <person name="Guo Y."/>
            <person name="Takashima Y."/>
            <person name="Narisawa K."/>
            <person name="Ohta H."/>
            <person name="Nishizawa T."/>
        </authorList>
    </citation>
    <scope>NUCLEOTIDE SEQUENCE</scope>
    <source>
        <strain evidence="2">E1425</strain>
    </source>
</reference>
<proteinExistence type="predicted"/>
<dbReference type="AlphaFoldDB" id="A0A9P3LWC1"/>
<evidence type="ECO:0000256" key="1">
    <source>
        <dbReference type="SAM" id="MobiDB-lite"/>
    </source>
</evidence>
<comment type="caution">
    <text evidence="2">The sequence shown here is derived from an EMBL/GenBank/DDBJ whole genome shotgun (WGS) entry which is preliminary data.</text>
</comment>
<dbReference type="EMBL" id="BQFW01000007">
    <property type="protein sequence ID" value="GJJ72894.1"/>
    <property type="molecule type" value="Genomic_DNA"/>
</dbReference>
<feature type="compositionally biased region" description="Polar residues" evidence="1">
    <location>
        <begin position="382"/>
        <end position="414"/>
    </location>
</feature>
<feature type="region of interest" description="Disordered" evidence="1">
    <location>
        <begin position="1"/>
        <end position="475"/>
    </location>
</feature>
<feature type="compositionally biased region" description="Low complexity" evidence="1">
    <location>
        <begin position="132"/>
        <end position="142"/>
    </location>
</feature>
<feature type="compositionally biased region" description="Basic and acidic residues" evidence="1">
    <location>
        <begin position="55"/>
        <end position="64"/>
    </location>
</feature>
<dbReference type="OrthoDB" id="2138242at2759"/>
<accession>A0A9P3LWC1</accession>
<feature type="compositionally biased region" description="Polar residues" evidence="1">
    <location>
        <begin position="639"/>
        <end position="662"/>
    </location>
</feature>
<keyword evidence="3" id="KW-1185">Reference proteome</keyword>
<gene>
    <name evidence="2" type="ORF">EMPS_05252</name>
</gene>